<dbReference type="InterPro" id="IPR033876">
    <property type="entry name" value="SAP-like"/>
</dbReference>
<dbReference type="InterPro" id="IPR021109">
    <property type="entry name" value="Peptidase_aspartic_dom_sf"/>
</dbReference>
<gene>
    <name evidence="11" type="ORF">C8A05DRAFT_33407</name>
</gene>
<dbReference type="InterPro" id="IPR001461">
    <property type="entry name" value="Aspartic_peptidase_A1"/>
</dbReference>
<evidence type="ECO:0000256" key="7">
    <source>
        <dbReference type="RuleBase" id="RU000454"/>
    </source>
</evidence>
<feature type="active site" evidence="6">
    <location>
        <position position="291"/>
    </location>
</feature>
<feature type="transmembrane region" description="Helical" evidence="8">
    <location>
        <begin position="515"/>
        <end position="535"/>
    </location>
</feature>
<keyword evidence="3 9" id="KW-0732">Signal</keyword>
<feature type="chain" id="PRO_5042949655" evidence="9">
    <location>
        <begin position="20"/>
        <end position="537"/>
    </location>
</feature>
<dbReference type="InterPro" id="IPR001969">
    <property type="entry name" value="Aspartic_peptidase_AS"/>
</dbReference>
<sequence length="537" mass="54486">MYLLSAAAALLALLSGASSQNVVQFNLTQGRPPIPALLGINYGSVPALLGRRATTYPEQLINSVTGAGYYVQVEVGNPPQTQTLLLDTGSSDAWVLGHDADICTSRELQQQHGVAACADTYDAGKSETSAMVERGGFKIVYLDRGTASGDYVADDLTIGGATVKALQLARVTKAVRGTGILGLGYTASERAATKYPNLIDAMTNQGLIDCKAYSLYLNDRRADSGSVLFGGLDTDKFIGPLAILPLSRPPGGGNYSSFEVDFAGVSISFPNGSSLNLPTSLLPHPAPAVLDSGTTLSYLPDKLSQSLTTALGAIYDPDLRMSLIDCHALPSSSPNLSLTFSFPLPNPSSSSPDDQTQTSNTTTINIPVTDLILPLLPASYPAPPSFPSRRACVLGIQSTSTFSTKPVSYALLGATFLRAAYVVHDLSHHQLGIAQANLNSSTSTVVAMSAGRKSGEGGGSGTATGIPSVTGVGAQQTTFTPTATGVGLGVGAGGGVVAGGGTGGSVGSGAAGGRGLVGVVGVVGMGVATGLVIGFGL</sequence>
<dbReference type="Proteomes" id="UP001303889">
    <property type="component" value="Unassembled WGS sequence"/>
</dbReference>
<dbReference type="PROSITE" id="PS00141">
    <property type="entry name" value="ASP_PROTEASE"/>
    <property type="match status" value="1"/>
</dbReference>
<evidence type="ECO:0000256" key="1">
    <source>
        <dbReference type="ARBA" id="ARBA00007447"/>
    </source>
</evidence>
<dbReference type="Gene3D" id="2.40.70.10">
    <property type="entry name" value="Acid Proteases"/>
    <property type="match status" value="2"/>
</dbReference>
<evidence type="ECO:0000256" key="6">
    <source>
        <dbReference type="PIRSR" id="PIRSR601461-1"/>
    </source>
</evidence>
<evidence type="ECO:0000256" key="4">
    <source>
        <dbReference type="ARBA" id="ARBA00022750"/>
    </source>
</evidence>
<protein>
    <submittedName>
        <fullName evidence="11">Aspartic peptidase domain-containing protein</fullName>
    </submittedName>
</protein>
<dbReference type="SUPFAM" id="SSF50630">
    <property type="entry name" value="Acid proteases"/>
    <property type="match status" value="1"/>
</dbReference>
<dbReference type="AlphaFoldDB" id="A0AAN6RU55"/>
<organism evidence="11 12">
    <name type="scientific">Staphylotrichum tortipilum</name>
    <dbReference type="NCBI Taxonomy" id="2831512"/>
    <lineage>
        <taxon>Eukaryota</taxon>
        <taxon>Fungi</taxon>
        <taxon>Dikarya</taxon>
        <taxon>Ascomycota</taxon>
        <taxon>Pezizomycotina</taxon>
        <taxon>Sordariomycetes</taxon>
        <taxon>Sordariomycetidae</taxon>
        <taxon>Sordariales</taxon>
        <taxon>Chaetomiaceae</taxon>
        <taxon>Staphylotrichum</taxon>
    </lineage>
</organism>
<evidence type="ECO:0000256" key="3">
    <source>
        <dbReference type="ARBA" id="ARBA00022729"/>
    </source>
</evidence>
<evidence type="ECO:0000259" key="10">
    <source>
        <dbReference type="PROSITE" id="PS51767"/>
    </source>
</evidence>
<keyword evidence="12" id="KW-1185">Reference proteome</keyword>
<dbReference type="PROSITE" id="PS51767">
    <property type="entry name" value="PEPTIDASE_A1"/>
    <property type="match status" value="1"/>
</dbReference>
<evidence type="ECO:0000313" key="11">
    <source>
        <dbReference type="EMBL" id="KAK3902869.1"/>
    </source>
</evidence>
<proteinExistence type="inferred from homology"/>
<evidence type="ECO:0000256" key="9">
    <source>
        <dbReference type="SAM" id="SignalP"/>
    </source>
</evidence>
<keyword evidence="8" id="KW-1133">Transmembrane helix</keyword>
<feature type="active site" evidence="6">
    <location>
        <position position="87"/>
    </location>
</feature>
<dbReference type="CDD" id="cd05474">
    <property type="entry name" value="SAP_like"/>
    <property type="match status" value="1"/>
</dbReference>
<keyword evidence="2 7" id="KW-0645">Protease</keyword>
<evidence type="ECO:0000256" key="2">
    <source>
        <dbReference type="ARBA" id="ARBA00022670"/>
    </source>
</evidence>
<feature type="domain" description="Peptidase A1" evidence="10">
    <location>
        <begin position="69"/>
        <end position="434"/>
    </location>
</feature>
<dbReference type="InterPro" id="IPR033121">
    <property type="entry name" value="PEPTIDASE_A1"/>
</dbReference>
<reference evidence="11" key="2">
    <citation type="submission" date="2023-05" db="EMBL/GenBank/DDBJ databases">
        <authorList>
            <consortium name="Lawrence Berkeley National Laboratory"/>
            <person name="Steindorff A."/>
            <person name="Hensen N."/>
            <person name="Bonometti L."/>
            <person name="Westerberg I."/>
            <person name="Brannstrom I.O."/>
            <person name="Guillou S."/>
            <person name="Cros-Aarteil S."/>
            <person name="Calhoun S."/>
            <person name="Haridas S."/>
            <person name="Kuo A."/>
            <person name="Mondo S."/>
            <person name="Pangilinan J."/>
            <person name="Riley R."/>
            <person name="Labutti K."/>
            <person name="Andreopoulos B."/>
            <person name="Lipzen A."/>
            <person name="Chen C."/>
            <person name="Yanf M."/>
            <person name="Daum C."/>
            <person name="Ng V."/>
            <person name="Clum A."/>
            <person name="Ohm R."/>
            <person name="Martin F."/>
            <person name="Silar P."/>
            <person name="Natvig D."/>
            <person name="Lalanne C."/>
            <person name="Gautier V."/>
            <person name="Ament-Velasquez S.L."/>
            <person name="Kruys A."/>
            <person name="Hutchinson M.I."/>
            <person name="Powell A.J."/>
            <person name="Barry K."/>
            <person name="Miller A.N."/>
            <person name="Grigoriev I.V."/>
            <person name="Debuchy R."/>
            <person name="Gladieux P."/>
            <person name="Thoren M.H."/>
            <person name="Johannesson H."/>
        </authorList>
    </citation>
    <scope>NUCLEOTIDE SEQUENCE</scope>
    <source>
        <strain evidence="11">CBS 103.79</strain>
    </source>
</reference>
<dbReference type="PANTHER" id="PTHR47966">
    <property type="entry name" value="BETA-SITE APP-CLEAVING ENZYME, ISOFORM A-RELATED"/>
    <property type="match status" value="1"/>
</dbReference>
<feature type="signal peptide" evidence="9">
    <location>
        <begin position="1"/>
        <end position="19"/>
    </location>
</feature>
<keyword evidence="8" id="KW-0812">Transmembrane</keyword>
<dbReference type="GO" id="GO:0004190">
    <property type="term" value="F:aspartic-type endopeptidase activity"/>
    <property type="evidence" value="ECO:0007669"/>
    <property type="project" value="UniProtKB-KW"/>
</dbReference>
<dbReference type="Pfam" id="PF00026">
    <property type="entry name" value="Asp"/>
    <property type="match status" value="1"/>
</dbReference>
<evidence type="ECO:0000256" key="5">
    <source>
        <dbReference type="ARBA" id="ARBA00022801"/>
    </source>
</evidence>
<dbReference type="PANTHER" id="PTHR47966:SF65">
    <property type="entry name" value="ASPARTIC-TYPE ENDOPEPTIDASE"/>
    <property type="match status" value="1"/>
</dbReference>
<comment type="similarity">
    <text evidence="1 7">Belongs to the peptidase A1 family.</text>
</comment>
<keyword evidence="4 7" id="KW-0064">Aspartyl protease</keyword>
<evidence type="ECO:0000256" key="8">
    <source>
        <dbReference type="SAM" id="Phobius"/>
    </source>
</evidence>
<name>A0AAN6RU55_9PEZI</name>
<keyword evidence="5 7" id="KW-0378">Hydrolase</keyword>
<dbReference type="PRINTS" id="PR00792">
    <property type="entry name" value="PEPSIN"/>
</dbReference>
<dbReference type="EMBL" id="MU855482">
    <property type="protein sequence ID" value="KAK3902869.1"/>
    <property type="molecule type" value="Genomic_DNA"/>
</dbReference>
<accession>A0AAN6RU55</accession>
<evidence type="ECO:0000313" key="12">
    <source>
        <dbReference type="Proteomes" id="UP001303889"/>
    </source>
</evidence>
<comment type="caution">
    <text evidence="11">The sequence shown here is derived from an EMBL/GenBank/DDBJ whole genome shotgun (WGS) entry which is preliminary data.</text>
</comment>
<dbReference type="GO" id="GO:0006508">
    <property type="term" value="P:proteolysis"/>
    <property type="evidence" value="ECO:0007669"/>
    <property type="project" value="UniProtKB-KW"/>
</dbReference>
<keyword evidence="8" id="KW-0472">Membrane</keyword>
<reference evidence="11" key="1">
    <citation type="journal article" date="2023" name="Mol. Phylogenet. Evol.">
        <title>Genome-scale phylogeny and comparative genomics of the fungal order Sordariales.</title>
        <authorList>
            <person name="Hensen N."/>
            <person name="Bonometti L."/>
            <person name="Westerberg I."/>
            <person name="Brannstrom I.O."/>
            <person name="Guillou S."/>
            <person name="Cros-Aarteil S."/>
            <person name="Calhoun S."/>
            <person name="Haridas S."/>
            <person name="Kuo A."/>
            <person name="Mondo S."/>
            <person name="Pangilinan J."/>
            <person name="Riley R."/>
            <person name="LaButti K."/>
            <person name="Andreopoulos B."/>
            <person name="Lipzen A."/>
            <person name="Chen C."/>
            <person name="Yan M."/>
            <person name="Daum C."/>
            <person name="Ng V."/>
            <person name="Clum A."/>
            <person name="Steindorff A."/>
            <person name="Ohm R.A."/>
            <person name="Martin F."/>
            <person name="Silar P."/>
            <person name="Natvig D.O."/>
            <person name="Lalanne C."/>
            <person name="Gautier V."/>
            <person name="Ament-Velasquez S.L."/>
            <person name="Kruys A."/>
            <person name="Hutchinson M.I."/>
            <person name="Powell A.J."/>
            <person name="Barry K."/>
            <person name="Miller A.N."/>
            <person name="Grigoriev I.V."/>
            <person name="Debuchy R."/>
            <person name="Gladieux P."/>
            <person name="Hiltunen Thoren M."/>
            <person name="Johannesson H."/>
        </authorList>
    </citation>
    <scope>NUCLEOTIDE SEQUENCE</scope>
    <source>
        <strain evidence="11">CBS 103.79</strain>
    </source>
</reference>